<evidence type="ECO:0000259" key="4">
    <source>
        <dbReference type="Pfam" id="PF00772"/>
    </source>
</evidence>
<feature type="domain" description="DNA helicase DnaB-like N-terminal" evidence="4">
    <location>
        <begin position="15"/>
        <end position="110"/>
    </location>
</feature>
<dbReference type="Pfam" id="PF00772">
    <property type="entry name" value="DnaB"/>
    <property type="match status" value="1"/>
</dbReference>
<keyword evidence="5" id="KW-0347">Helicase</keyword>
<keyword evidence="5" id="KW-0067">ATP-binding</keyword>
<dbReference type="InterPro" id="IPR036185">
    <property type="entry name" value="DNA_heli_DnaB-like_N_sf"/>
</dbReference>
<dbReference type="InterPro" id="IPR016136">
    <property type="entry name" value="DNA_helicase_N/primase_C"/>
</dbReference>
<dbReference type="GO" id="GO:0003678">
    <property type="term" value="F:DNA helicase activity"/>
    <property type="evidence" value="ECO:0007669"/>
    <property type="project" value="InterPro"/>
</dbReference>
<reference evidence="5" key="1">
    <citation type="journal article" date="2004" name="Nature">
        <title>Community structure and metabolism through reconstruction of microbial genomes from the environment.</title>
        <authorList>
            <person name="Tyson G.W."/>
            <person name="Chapman J."/>
            <person name="Hugenholtz P."/>
            <person name="Allen E.E."/>
            <person name="Ram R.J."/>
            <person name="Richardson P.M."/>
            <person name="Solovyev V.V."/>
            <person name="Rubin E.M."/>
            <person name="Rokhsar D.S."/>
            <person name="Banfield J.F."/>
        </authorList>
    </citation>
    <scope>NUCLEOTIDE SEQUENCE [LARGE SCALE GENOMIC DNA]</scope>
</reference>
<dbReference type="GO" id="GO:0005524">
    <property type="term" value="F:ATP binding"/>
    <property type="evidence" value="ECO:0007669"/>
    <property type="project" value="InterPro"/>
</dbReference>
<name>B6AM53_9BACT</name>
<keyword evidence="3" id="KW-0238">DNA-binding</keyword>
<proteinExistence type="predicted"/>
<dbReference type="EMBL" id="DS995259">
    <property type="protein sequence ID" value="EDZ39560.1"/>
    <property type="molecule type" value="Genomic_DNA"/>
</dbReference>
<evidence type="ECO:0000256" key="2">
    <source>
        <dbReference type="ARBA" id="ARBA00022705"/>
    </source>
</evidence>
<dbReference type="Gene3D" id="1.10.860.10">
    <property type="entry name" value="DNAb Helicase, Chain A"/>
    <property type="match status" value="1"/>
</dbReference>
<sequence length="448" mass="49124">MNVLARRSVEVLRDLPIDIENEKNLISCLLQRPDLLRDDSLSFSVDDFHFQPHCRIAQAILDLDADGIVPDPGMIANRLGLKGPDLDYLEDLTWMVASPSNARHYEGKLKEVAEKRQAIFDADKLIRAANSNVPEDIARVRGEIEKREKHDETGFSIIRPSVALSKILPSPVYVLPSLRPRTVGLIVAQEGTGKSFLALEIGLAKATGHDMTGIGVTGPGSVVYFSKEDPPEIIEERLQAIGPLISSDGAFGRVDNLEIVSLYGKPATLVSEKKMVNEKLVRQIIKSGFGKDLLIFDTLRKLHDLEENSSGEMKVLLEIFDRIALETGAAVLLIHHTNKSANLNGQQGDQSSARGSNAIVGNTRWSLHLETVKSDAGEKRVKVTIPRASYGPEGGEWWLERTGGGVLVASEPIVAEASQRSTKKPTLTSLKGGKDDKEIEYVEAEDLF</sequence>
<evidence type="ECO:0000256" key="1">
    <source>
        <dbReference type="ARBA" id="ARBA00022515"/>
    </source>
</evidence>
<dbReference type="SUPFAM" id="SSF52540">
    <property type="entry name" value="P-loop containing nucleoside triphosphate hydrolases"/>
    <property type="match status" value="1"/>
</dbReference>
<gene>
    <name evidence="5" type="ORF">CGL2_11277196</name>
</gene>
<dbReference type="GO" id="GO:0006269">
    <property type="term" value="P:DNA replication, synthesis of primer"/>
    <property type="evidence" value="ECO:0007669"/>
    <property type="project" value="UniProtKB-KW"/>
</dbReference>
<dbReference type="InterPro" id="IPR007693">
    <property type="entry name" value="DNA_helicase_DnaB-like_N"/>
</dbReference>
<organism evidence="5">
    <name type="scientific">Leptospirillum sp. Group II '5-way CG'</name>
    <dbReference type="NCBI Taxonomy" id="419541"/>
    <lineage>
        <taxon>Bacteria</taxon>
        <taxon>Pseudomonadati</taxon>
        <taxon>Nitrospirota</taxon>
        <taxon>Nitrospiria</taxon>
        <taxon>Nitrospirales</taxon>
        <taxon>Nitrospiraceae</taxon>
        <taxon>Leptospirillum</taxon>
    </lineage>
</organism>
<dbReference type="Pfam" id="PF13481">
    <property type="entry name" value="AAA_25"/>
    <property type="match status" value="1"/>
</dbReference>
<protein>
    <submittedName>
        <fullName evidence="5">Putative replicative helicase</fullName>
    </submittedName>
</protein>
<dbReference type="InterPro" id="IPR038724">
    <property type="entry name" value="RepA"/>
</dbReference>
<dbReference type="GO" id="GO:1990077">
    <property type="term" value="C:primosome complex"/>
    <property type="evidence" value="ECO:0007669"/>
    <property type="project" value="UniProtKB-KW"/>
</dbReference>
<keyword evidence="5" id="KW-0378">Hydrolase</keyword>
<keyword evidence="5" id="KW-0547">Nucleotide-binding</keyword>
<dbReference type="InterPro" id="IPR027417">
    <property type="entry name" value="P-loop_NTPase"/>
</dbReference>
<keyword evidence="1" id="KW-0639">Primosome</keyword>
<dbReference type="CDD" id="cd01125">
    <property type="entry name" value="RepA_RSF1010_like"/>
    <property type="match status" value="1"/>
</dbReference>
<dbReference type="Gene3D" id="3.40.50.300">
    <property type="entry name" value="P-loop containing nucleotide triphosphate hydrolases"/>
    <property type="match status" value="1"/>
</dbReference>
<accession>B6AM53</accession>
<dbReference type="GO" id="GO:0003677">
    <property type="term" value="F:DNA binding"/>
    <property type="evidence" value="ECO:0007669"/>
    <property type="project" value="UniProtKB-KW"/>
</dbReference>
<reference evidence="5" key="2">
    <citation type="journal article" date="2008" name="PLoS Biol.">
        <title>Population genomic analysis of strain variation in Leptospirillum group II bacteria involved in acid mine drainage formation.</title>
        <authorList>
            <person name="Simmons S.L."/>
            <person name="Dibartolo G."/>
            <person name="Denef V.J."/>
            <person name="Goltsman D.S."/>
            <person name="Thelen M.P."/>
            <person name="Banfield J.F."/>
        </authorList>
    </citation>
    <scope>NUCLEOTIDE SEQUENCE [LARGE SCALE GENOMIC DNA]</scope>
</reference>
<dbReference type="SUPFAM" id="SSF48024">
    <property type="entry name" value="N-terminal domain of DnaB helicase"/>
    <property type="match status" value="1"/>
</dbReference>
<evidence type="ECO:0000313" key="5">
    <source>
        <dbReference type="EMBL" id="EDZ39560.1"/>
    </source>
</evidence>
<keyword evidence="2" id="KW-0235">DNA replication</keyword>
<evidence type="ECO:0000256" key="3">
    <source>
        <dbReference type="ARBA" id="ARBA00023125"/>
    </source>
</evidence>
<dbReference type="AlphaFoldDB" id="B6AM53"/>